<organism evidence="2 3">
    <name type="scientific">Dreissena polymorpha</name>
    <name type="common">Zebra mussel</name>
    <name type="synonym">Mytilus polymorpha</name>
    <dbReference type="NCBI Taxonomy" id="45954"/>
    <lineage>
        <taxon>Eukaryota</taxon>
        <taxon>Metazoa</taxon>
        <taxon>Spiralia</taxon>
        <taxon>Lophotrochozoa</taxon>
        <taxon>Mollusca</taxon>
        <taxon>Bivalvia</taxon>
        <taxon>Autobranchia</taxon>
        <taxon>Heteroconchia</taxon>
        <taxon>Euheterodonta</taxon>
        <taxon>Imparidentia</taxon>
        <taxon>Neoheterodontei</taxon>
        <taxon>Myida</taxon>
        <taxon>Dreissenoidea</taxon>
        <taxon>Dreissenidae</taxon>
        <taxon>Dreissena</taxon>
    </lineage>
</organism>
<keyword evidence="3" id="KW-1185">Reference proteome</keyword>
<reference evidence="2" key="2">
    <citation type="submission" date="2020-11" db="EMBL/GenBank/DDBJ databases">
        <authorList>
            <person name="McCartney M.A."/>
            <person name="Auch B."/>
            <person name="Kono T."/>
            <person name="Mallez S."/>
            <person name="Becker A."/>
            <person name="Gohl D.M."/>
            <person name="Silverstein K.A.T."/>
            <person name="Koren S."/>
            <person name="Bechman K.B."/>
            <person name="Herman A."/>
            <person name="Abrahante J.E."/>
            <person name="Garbe J."/>
        </authorList>
    </citation>
    <scope>NUCLEOTIDE SEQUENCE</scope>
    <source>
        <strain evidence="2">Duluth1</strain>
        <tissue evidence="2">Whole animal</tissue>
    </source>
</reference>
<dbReference type="Proteomes" id="UP000828390">
    <property type="component" value="Unassembled WGS sequence"/>
</dbReference>
<evidence type="ECO:0000313" key="1">
    <source>
        <dbReference type="EMBL" id="KAH3868483.1"/>
    </source>
</evidence>
<evidence type="ECO:0000313" key="3">
    <source>
        <dbReference type="Proteomes" id="UP000828390"/>
    </source>
</evidence>
<accession>A0A9D4RI90</accession>
<protein>
    <submittedName>
        <fullName evidence="2">Uncharacterized protein</fullName>
    </submittedName>
</protein>
<evidence type="ECO:0000313" key="2">
    <source>
        <dbReference type="EMBL" id="KAH3868528.1"/>
    </source>
</evidence>
<name>A0A9D4RI90_DREPO</name>
<comment type="caution">
    <text evidence="2">The sequence shown here is derived from an EMBL/GenBank/DDBJ whole genome shotgun (WGS) entry which is preliminary data.</text>
</comment>
<reference evidence="2" key="1">
    <citation type="journal article" date="2019" name="bioRxiv">
        <title>The Genome of the Zebra Mussel, Dreissena polymorpha: A Resource for Invasive Species Research.</title>
        <authorList>
            <person name="McCartney M.A."/>
            <person name="Auch B."/>
            <person name="Kono T."/>
            <person name="Mallez S."/>
            <person name="Zhang Y."/>
            <person name="Obille A."/>
            <person name="Becker A."/>
            <person name="Abrahante J.E."/>
            <person name="Garbe J."/>
            <person name="Badalamenti J.P."/>
            <person name="Herman A."/>
            <person name="Mangelson H."/>
            <person name="Liachko I."/>
            <person name="Sullivan S."/>
            <person name="Sone E.D."/>
            <person name="Koren S."/>
            <person name="Silverstein K.A.T."/>
            <person name="Beckman K.B."/>
            <person name="Gohl D.M."/>
        </authorList>
    </citation>
    <scope>NUCLEOTIDE SEQUENCE</scope>
    <source>
        <strain evidence="2">Duluth1</strain>
        <tissue evidence="2">Whole animal</tissue>
    </source>
</reference>
<gene>
    <name evidence="1" type="ORF">DPMN_031633</name>
    <name evidence="2" type="ORF">DPMN_031678</name>
</gene>
<dbReference type="EMBL" id="JAIWYP010000002">
    <property type="protein sequence ID" value="KAH3868528.1"/>
    <property type="molecule type" value="Genomic_DNA"/>
</dbReference>
<dbReference type="AlphaFoldDB" id="A0A9D4RI90"/>
<dbReference type="EMBL" id="JAIWYP010000002">
    <property type="protein sequence ID" value="KAH3868483.1"/>
    <property type="molecule type" value="Genomic_DNA"/>
</dbReference>
<sequence length="77" mass="8972">MFGFLQMSAGIAGLAQYPLFQWYDAYAGSALHVRTYNYYKSFFLGKLGFTHECYKVSFQIVLCSQHRLIRDDTCRLN</sequence>
<proteinExistence type="predicted"/>